<comment type="caution">
    <text evidence="1">The sequence shown here is derived from an EMBL/GenBank/DDBJ whole genome shotgun (WGS) entry which is preliminary data.</text>
</comment>
<dbReference type="EMBL" id="MUJZ01056287">
    <property type="protein sequence ID" value="OTF72413.1"/>
    <property type="molecule type" value="Genomic_DNA"/>
</dbReference>
<organism evidence="1 2">
    <name type="scientific">Euroglyphus maynei</name>
    <name type="common">Mayne's house dust mite</name>
    <dbReference type="NCBI Taxonomy" id="6958"/>
    <lineage>
        <taxon>Eukaryota</taxon>
        <taxon>Metazoa</taxon>
        <taxon>Ecdysozoa</taxon>
        <taxon>Arthropoda</taxon>
        <taxon>Chelicerata</taxon>
        <taxon>Arachnida</taxon>
        <taxon>Acari</taxon>
        <taxon>Acariformes</taxon>
        <taxon>Sarcoptiformes</taxon>
        <taxon>Astigmata</taxon>
        <taxon>Psoroptidia</taxon>
        <taxon>Analgoidea</taxon>
        <taxon>Pyroglyphidae</taxon>
        <taxon>Pyroglyphinae</taxon>
        <taxon>Euroglyphus</taxon>
    </lineage>
</organism>
<dbReference type="AlphaFoldDB" id="A0A1Y3AXR2"/>
<accession>A0A1Y3AXR2</accession>
<gene>
    <name evidence="1" type="ORF">BLA29_012380</name>
</gene>
<reference evidence="1 2" key="1">
    <citation type="submission" date="2017-03" db="EMBL/GenBank/DDBJ databases">
        <title>Genome Survey of Euroglyphus maynei.</title>
        <authorList>
            <person name="Arlian L.G."/>
            <person name="Morgan M.S."/>
            <person name="Rider S.D."/>
        </authorList>
    </citation>
    <scope>NUCLEOTIDE SEQUENCE [LARGE SCALE GENOMIC DNA]</scope>
    <source>
        <strain evidence="1">Arlian Lab</strain>
        <tissue evidence="1">Whole body</tissue>
    </source>
</reference>
<dbReference type="OrthoDB" id="6498074at2759"/>
<sequence length="107" mass="13105">MDNRQSRIAKYYSTSLSHWDYKIFDRLDDSNFRNTVRYVFYLEFIQSFIIVTNDWRTFVYGQQLCSWLSLIHRRSSVQEIREFRYLKLKQIDWGHKLIAILTENGNP</sequence>
<dbReference type="Proteomes" id="UP000194236">
    <property type="component" value="Unassembled WGS sequence"/>
</dbReference>
<keyword evidence="2" id="KW-1185">Reference proteome</keyword>
<name>A0A1Y3AXR2_EURMA</name>
<evidence type="ECO:0000313" key="1">
    <source>
        <dbReference type="EMBL" id="OTF72413.1"/>
    </source>
</evidence>
<proteinExistence type="predicted"/>
<protein>
    <submittedName>
        <fullName evidence="1">Uncharacterized protein</fullName>
    </submittedName>
</protein>
<evidence type="ECO:0000313" key="2">
    <source>
        <dbReference type="Proteomes" id="UP000194236"/>
    </source>
</evidence>